<dbReference type="Proteomes" id="UP000242519">
    <property type="component" value="Unassembled WGS sequence"/>
</dbReference>
<comment type="caution">
    <text evidence="1">The sequence shown here is derived from an EMBL/GenBank/DDBJ whole genome shotgun (WGS) entry which is preliminary data.</text>
</comment>
<sequence>MEEEVPKSIRIMGTVESQMKDTLPMLDGVASRKEMHCGMQEKMPVSLGKLAPVFEDALVKHAWVNKDATSDAIHRKEAQTDLVFWLEENGSHLALDRAEHHSYVDTAPSIDKHHTLPPI</sequence>
<reference evidence="1 2" key="1">
    <citation type="submission" date="2017-04" db="EMBL/GenBank/DDBJ databases">
        <title>Draft genome sequence of Marssonina coronaria NL1: causal agent of apple blotch.</title>
        <authorList>
            <person name="Cheng Q."/>
        </authorList>
    </citation>
    <scope>NUCLEOTIDE SEQUENCE [LARGE SCALE GENOMIC DNA]</scope>
    <source>
        <strain evidence="1 2">NL1</strain>
    </source>
</reference>
<evidence type="ECO:0000313" key="1">
    <source>
        <dbReference type="EMBL" id="OWP03174.1"/>
    </source>
</evidence>
<gene>
    <name evidence="1" type="ORF">B2J93_7200</name>
</gene>
<evidence type="ECO:0000313" key="2">
    <source>
        <dbReference type="Proteomes" id="UP000242519"/>
    </source>
</evidence>
<dbReference type="InParanoid" id="A0A218Z646"/>
<dbReference type="EMBL" id="MZNU01000188">
    <property type="protein sequence ID" value="OWP03174.1"/>
    <property type="molecule type" value="Genomic_DNA"/>
</dbReference>
<dbReference type="AlphaFoldDB" id="A0A218Z646"/>
<name>A0A218Z646_9HELO</name>
<proteinExistence type="predicted"/>
<accession>A0A218Z646</accession>
<organism evidence="1 2">
    <name type="scientific">Diplocarpon coronariae</name>
    <dbReference type="NCBI Taxonomy" id="2795749"/>
    <lineage>
        <taxon>Eukaryota</taxon>
        <taxon>Fungi</taxon>
        <taxon>Dikarya</taxon>
        <taxon>Ascomycota</taxon>
        <taxon>Pezizomycotina</taxon>
        <taxon>Leotiomycetes</taxon>
        <taxon>Helotiales</taxon>
        <taxon>Drepanopezizaceae</taxon>
        <taxon>Diplocarpon</taxon>
    </lineage>
</organism>
<keyword evidence="2" id="KW-1185">Reference proteome</keyword>
<protein>
    <submittedName>
        <fullName evidence="1">Phosphoglycerate mutase family protein</fullName>
    </submittedName>
</protein>